<dbReference type="Pfam" id="PF00591">
    <property type="entry name" value="Glycos_transf_3"/>
    <property type="match status" value="1"/>
</dbReference>
<evidence type="ECO:0000313" key="10">
    <source>
        <dbReference type="EMBL" id="KUG18319.1"/>
    </source>
</evidence>
<keyword evidence="7" id="KW-0057">Aromatic amino acid biosynthesis</keyword>
<dbReference type="NCBIfam" id="TIGR01245">
    <property type="entry name" value="trpD"/>
    <property type="match status" value="1"/>
</dbReference>
<dbReference type="AlphaFoldDB" id="A0A0W8FBM4"/>
<dbReference type="SUPFAM" id="SSF47648">
    <property type="entry name" value="Nucleoside phosphorylase/phosphoribosyltransferase N-terminal domain"/>
    <property type="match status" value="1"/>
</dbReference>
<evidence type="ECO:0000256" key="5">
    <source>
        <dbReference type="ARBA" id="ARBA00022679"/>
    </source>
</evidence>
<keyword evidence="3" id="KW-0028">Amino-acid biosynthesis</keyword>
<organism evidence="10">
    <name type="scientific">hydrocarbon metagenome</name>
    <dbReference type="NCBI Taxonomy" id="938273"/>
    <lineage>
        <taxon>unclassified sequences</taxon>
        <taxon>metagenomes</taxon>
        <taxon>ecological metagenomes</taxon>
    </lineage>
</organism>
<evidence type="ECO:0000256" key="6">
    <source>
        <dbReference type="ARBA" id="ARBA00022822"/>
    </source>
</evidence>
<dbReference type="InterPro" id="IPR036320">
    <property type="entry name" value="Glycosyl_Trfase_fam3_N_dom_sf"/>
</dbReference>
<accession>A0A0W8FBM4</accession>
<evidence type="ECO:0000256" key="7">
    <source>
        <dbReference type="ARBA" id="ARBA00023141"/>
    </source>
</evidence>
<dbReference type="EMBL" id="LNQE01001388">
    <property type="protein sequence ID" value="KUG18319.1"/>
    <property type="molecule type" value="Genomic_DNA"/>
</dbReference>
<protein>
    <recommendedName>
        <fullName evidence="2">anthranilate phosphoribosyltransferase</fullName>
        <ecNumber evidence="2">2.4.2.18</ecNumber>
    </recommendedName>
</protein>
<dbReference type="SUPFAM" id="SSF52418">
    <property type="entry name" value="Nucleoside phosphorylase/phosphoribosyltransferase catalytic domain"/>
    <property type="match status" value="1"/>
</dbReference>
<proteinExistence type="inferred from homology"/>
<dbReference type="Gene3D" id="1.20.970.10">
    <property type="entry name" value="Transferase, Pyrimidine Nucleoside Phosphorylase, Chain C"/>
    <property type="match status" value="1"/>
</dbReference>
<dbReference type="EC" id="2.4.2.18" evidence="2"/>
<keyword evidence="6" id="KW-0822">Tryptophan biosynthesis</keyword>
<keyword evidence="5 10" id="KW-0808">Transferase</keyword>
<dbReference type="Pfam" id="PF02885">
    <property type="entry name" value="Glycos_trans_3N"/>
    <property type="match status" value="1"/>
</dbReference>
<dbReference type="InterPro" id="IPR005940">
    <property type="entry name" value="Anthranilate_Pribosyl_Tfrase"/>
</dbReference>
<comment type="pathway">
    <text evidence="1">Amino-acid biosynthesis; L-tryptophan biosynthesis; L-tryptophan from chorismate: step 2/5.</text>
</comment>
<feature type="domain" description="Glycosyl transferase family 3 N-terminal" evidence="9">
    <location>
        <begin position="2"/>
        <end position="62"/>
    </location>
</feature>
<evidence type="ECO:0000256" key="1">
    <source>
        <dbReference type="ARBA" id="ARBA00004907"/>
    </source>
</evidence>
<reference evidence="10" key="1">
    <citation type="journal article" date="2015" name="Proc. Natl. Acad. Sci. U.S.A.">
        <title>Networks of energetic and metabolic interactions define dynamics in microbial communities.</title>
        <authorList>
            <person name="Embree M."/>
            <person name="Liu J.K."/>
            <person name="Al-Bassam M.M."/>
            <person name="Zengler K."/>
        </authorList>
    </citation>
    <scope>NUCLEOTIDE SEQUENCE</scope>
</reference>
<dbReference type="HAMAP" id="MF_00211">
    <property type="entry name" value="TrpD"/>
    <property type="match status" value="1"/>
</dbReference>
<keyword evidence="4 10" id="KW-0328">Glycosyltransferase</keyword>
<dbReference type="InterPro" id="IPR035902">
    <property type="entry name" value="Nuc_phospho_transferase"/>
</dbReference>
<dbReference type="GO" id="GO:0005829">
    <property type="term" value="C:cytosol"/>
    <property type="evidence" value="ECO:0007669"/>
    <property type="project" value="TreeGrafter"/>
</dbReference>
<dbReference type="GO" id="GO:0000162">
    <property type="term" value="P:L-tryptophan biosynthetic process"/>
    <property type="evidence" value="ECO:0007669"/>
    <property type="project" value="UniProtKB-KW"/>
</dbReference>
<evidence type="ECO:0000259" key="8">
    <source>
        <dbReference type="Pfam" id="PF00591"/>
    </source>
</evidence>
<dbReference type="Gene3D" id="3.40.1030.10">
    <property type="entry name" value="Nucleoside phosphorylase/phosphoribosyltransferase catalytic domain"/>
    <property type="match status" value="1"/>
</dbReference>
<dbReference type="GO" id="GO:0004048">
    <property type="term" value="F:anthranilate phosphoribosyltransferase activity"/>
    <property type="evidence" value="ECO:0007669"/>
    <property type="project" value="UniProtKB-EC"/>
</dbReference>
<evidence type="ECO:0000256" key="3">
    <source>
        <dbReference type="ARBA" id="ARBA00022605"/>
    </source>
</evidence>
<dbReference type="PANTHER" id="PTHR43285:SF2">
    <property type="entry name" value="ANTHRANILATE PHOSPHORIBOSYLTRANSFERASE"/>
    <property type="match status" value="1"/>
</dbReference>
<sequence>MSYLQKIMEGQDLSLEESEALMDEIFNKASDAMIGAVLVALRRKGESVSEIAGFARKMRESAIRIEPSVSGTLVDTCGTGGDGSNTINVSTAAAIVTAACGVPVAKHGNYAISSKCGSANVLDALGVRISSDPAEVQSLIQEVGIGFMLAPAFHPAMKRVGPVRRDLGIRTVFNILGPLTNPAGAKAQVMGVYDPSLCEKLACVLQILGAKRAMVVNGEGMDEITNTGETRVSELKDGSVKSYTLRPEDLGYPQAESADIAGGMPDENAKRLVEVLKGETSAARDIIVINSGAAVYVSGLVSTMKKGASMAEDAIDSGEALKTLQRMVKASGEPEKLERFL</sequence>
<dbReference type="FunFam" id="3.40.1030.10:FF:000002">
    <property type="entry name" value="Anthranilate phosphoribosyltransferase"/>
    <property type="match status" value="1"/>
</dbReference>
<comment type="caution">
    <text evidence="10">The sequence shown here is derived from an EMBL/GenBank/DDBJ whole genome shotgun (WGS) entry which is preliminary data.</text>
</comment>
<name>A0A0W8FBM4_9ZZZZ</name>
<dbReference type="InterPro" id="IPR000312">
    <property type="entry name" value="Glycosyl_Trfase_fam3"/>
</dbReference>
<dbReference type="PANTHER" id="PTHR43285">
    <property type="entry name" value="ANTHRANILATE PHOSPHORIBOSYLTRANSFERASE"/>
    <property type="match status" value="1"/>
</dbReference>
<feature type="domain" description="Glycosyl transferase family 3" evidence="8">
    <location>
        <begin position="72"/>
        <end position="321"/>
    </location>
</feature>
<evidence type="ECO:0000259" key="9">
    <source>
        <dbReference type="Pfam" id="PF02885"/>
    </source>
</evidence>
<dbReference type="InterPro" id="IPR017459">
    <property type="entry name" value="Glycosyl_Trfase_fam3_N_dom"/>
</dbReference>
<gene>
    <name evidence="10" type="ORF">ASZ90_011972</name>
</gene>
<evidence type="ECO:0000256" key="2">
    <source>
        <dbReference type="ARBA" id="ARBA00011948"/>
    </source>
</evidence>
<evidence type="ECO:0000256" key="4">
    <source>
        <dbReference type="ARBA" id="ARBA00022676"/>
    </source>
</evidence>